<dbReference type="PROSITE" id="PS50005">
    <property type="entry name" value="TPR"/>
    <property type="match status" value="4"/>
</dbReference>
<dbReference type="AlphaFoldDB" id="F2UMZ1"/>
<evidence type="ECO:0000313" key="4">
    <source>
        <dbReference type="EMBL" id="EGD78490.1"/>
    </source>
</evidence>
<dbReference type="RefSeq" id="XP_004989439.1">
    <property type="nucleotide sequence ID" value="XM_004989382.1"/>
</dbReference>
<evidence type="ECO:0000256" key="2">
    <source>
        <dbReference type="ARBA" id="ARBA00022803"/>
    </source>
</evidence>
<dbReference type="Proteomes" id="UP000007799">
    <property type="component" value="Unassembled WGS sequence"/>
</dbReference>
<feature type="repeat" description="TPR" evidence="3">
    <location>
        <begin position="379"/>
        <end position="412"/>
    </location>
</feature>
<dbReference type="STRING" id="946362.F2UMZ1"/>
<dbReference type="Gene3D" id="1.25.40.10">
    <property type="entry name" value="Tetratricopeptide repeat domain"/>
    <property type="match status" value="2"/>
</dbReference>
<evidence type="ECO:0000256" key="3">
    <source>
        <dbReference type="PROSITE-ProRule" id="PRU00339"/>
    </source>
</evidence>
<feature type="repeat" description="TPR" evidence="3">
    <location>
        <begin position="421"/>
        <end position="454"/>
    </location>
</feature>
<dbReference type="InterPro" id="IPR011990">
    <property type="entry name" value="TPR-like_helical_dom_sf"/>
</dbReference>
<feature type="repeat" description="TPR" evidence="3">
    <location>
        <begin position="463"/>
        <end position="496"/>
    </location>
</feature>
<dbReference type="GeneID" id="16069984"/>
<dbReference type="SUPFAM" id="SSF48452">
    <property type="entry name" value="TPR-like"/>
    <property type="match status" value="1"/>
</dbReference>
<dbReference type="eggNOG" id="KOG1840">
    <property type="taxonomic scope" value="Eukaryota"/>
</dbReference>
<dbReference type="Pfam" id="PF13424">
    <property type="entry name" value="TPR_12"/>
    <property type="match status" value="2"/>
</dbReference>
<name>F2UMZ1_SALR5</name>
<keyword evidence="5" id="KW-1185">Reference proteome</keyword>
<dbReference type="InterPro" id="IPR019734">
    <property type="entry name" value="TPR_rpt"/>
</dbReference>
<dbReference type="OrthoDB" id="1658288at2759"/>
<evidence type="ECO:0000256" key="1">
    <source>
        <dbReference type="ARBA" id="ARBA00022737"/>
    </source>
</evidence>
<dbReference type="SMART" id="SM00028">
    <property type="entry name" value="TPR"/>
    <property type="match status" value="5"/>
</dbReference>
<dbReference type="PANTHER" id="PTHR45641:SF1">
    <property type="entry name" value="AAA+ ATPASE DOMAIN-CONTAINING PROTEIN"/>
    <property type="match status" value="1"/>
</dbReference>
<gene>
    <name evidence="4" type="ORF">PTSG_09187</name>
</gene>
<dbReference type="KEGG" id="sre:PTSG_09187"/>
<proteinExistence type="predicted"/>
<protein>
    <submittedName>
        <fullName evidence="4">Mbre TPR repeat protein</fullName>
    </submittedName>
</protein>
<reference evidence="4" key="1">
    <citation type="submission" date="2009-08" db="EMBL/GenBank/DDBJ databases">
        <title>Annotation of Salpingoeca rosetta.</title>
        <authorList>
            <consortium name="The Broad Institute Genome Sequencing Platform"/>
            <person name="Russ C."/>
            <person name="Cuomo C."/>
            <person name="Burger G."/>
            <person name="Gray M.W."/>
            <person name="Holland P.W.H."/>
            <person name="King N."/>
            <person name="Lang F.B.F."/>
            <person name="Roger A.J."/>
            <person name="Ruiz-Trillo I."/>
            <person name="Young S.K."/>
            <person name="Zeng Q."/>
            <person name="Gargeya S."/>
            <person name="Alvarado L."/>
            <person name="Berlin A."/>
            <person name="Chapman S.B."/>
            <person name="Chen Z."/>
            <person name="Freedman E."/>
            <person name="Gellesch M."/>
            <person name="Goldberg J."/>
            <person name="Griggs A."/>
            <person name="Gujja S."/>
            <person name="Heilman E."/>
            <person name="Heiman D."/>
            <person name="Howarth C."/>
            <person name="Mehta T."/>
            <person name="Neiman D."/>
            <person name="Pearson M."/>
            <person name="Roberts A."/>
            <person name="Saif S."/>
            <person name="Shea T."/>
            <person name="Shenoy N."/>
            <person name="Sisk P."/>
            <person name="Stolte C."/>
            <person name="Sykes S."/>
            <person name="White J."/>
            <person name="Yandava C."/>
            <person name="Haas B."/>
            <person name="Nusbaum C."/>
            <person name="Birren B."/>
        </authorList>
    </citation>
    <scope>NUCLEOTIDE SEQUENCE [LARGE SCALE GENOMIC DNA]</scope>
    <source>
        <strain evidence="4">ATCC 50818</strain>
    </source>
</reference>
<dbReference type="PANTHER" id="PTHR45641">
    <property type="entry name" value="TETRATRICOPEPTIDE REPEAT PROTEIN (AFU_ORTHOLOGUE AFUA_6G03870)"/>
    <property type="match status" value="1"/>
</dbReference>
<keyword evidence="1" id="KW-0677">Repeat</keyword>
<dbReference type="PRINTS" id="PR00381">
    <property type="entry name" value="KINESINLIGHT"/>
</dbReference>
<accession>F2UMZ1</accession>
<feature type="repeat" description="TPR" evidence="3">
    <location>
        <begin position="337"/>
        <end position="370"/>
    </location>
</feature>
<evidence type="ECO:0000313" key="5">
    <source>
        <dbReference type="Proteomes" id="UP000007799"/>
    </source>
</evidence>
<dbReference type="OMA" id="EERIFWW"/>
<organism evidence="5">
    <name type="scientific">Salpingoeca rosetta (strain ATCC 50818 / BSB-021)</name>
    <dbReference type="NCBI Taxonomy" id="946362"/>
    <lineage>
        <taxon>Eukaryota</taxon>
        <taxon>Choanoflagellata</taxon>
        <taxon>Craspedida</taxon>
        <taxon>Salpingoecidae</taxon>
        <taxon>Salpingoeca</taxon>
    </lineage>
</organism>
<keyword evidence="2 3" id="KW-0802">TPR repeat</keyword>
<sequence>MSSTPQPTTASTATTTAAAPICTDGVSTSAIKRFMSQIKDYHPNNYEEVTTYDASVKPVIHKTKEWRCSYIDLLRRTKPEEVGPATVFVSHAWQYKISDVLTTMLEYAEEEEERKHKDEDGTKHSKQETFFWFDLFYNNQHKEALQGLTPEQIGAPFKSAIASIGKVLLVLTPWNNPVALARAWCLWEIFCAISQESDVGLEIRLPQHQRMELREAVLEDHRAITNMLVEVQAEKARATVPADKGMIFQAIETSVGFAEVNKAVKGQMRAWCLMMARSFVEEMEMGGKDSSAEFARMCNRIGLVMESFGEHERAEQLLQRGLGVELEMLGEKHPDTATTYGNLGGVYKSKGEYDRALEYCKKCLHIRLDTLGDKHPDTAATYNNLGGVYKSKDDYDRAIHYYEECLQIQLDTLGEKHLPTATTYNNLGQVYKNKGEYDRALEYCKKCLQIRLDTLGEKHPDTATTYNNLGGLYYRKDEYARAKQLMQRAVDILMDTLGPDHPHTKDGQQNLLALRLQEFIRQASQHQSPPTPSAQQRQLPTQRNLLLRFMSAQVAHQSSAARRNLILRFLCSALHAHTSPASAGRD</sequence>
<dbReference type="EMBL" id="GL832983">
    <property type="protein sequence ID" value="EGD78490.1"/>
    <property type="molecule type" value="Genomic_DNA"/>
</dbReference>
<dbReference type="InParanoid" id="F2UMZ1"/>
<dbReference type="PROSITE" id="PS50293">
    <property type="entry name" value="TPR_REGION"/>
    <property type="match status" value="2"/>
</dbReference>